<accession>A0A9P8CN88</accession>
<dbReference type="RefSeq" id="XP_046116821.1">
    <property type="nucleotide sequence ID" value="XM_046258002.1"/>
</dbReference>
<reference evidence="1" key="1">
    <citation type="journal article" date="2021" name="IMA Fungus">
        <title>Genomic characterization of three marine fungi, including Emericellopsis atlantica sp. nov. with signatures of a generalist lifestyle and marine biomass degradation.</title>
        <authorList>
            <person name="Hagestad O.C."/>
            <person name="Hou L."/>
            <person name="Andersen J.H."/>
            <person name="Hansen E.H."/>
            <person name="Altermark B."/>
            <person name="Li C."/>
            <person name="Kuhnert E."/>
            <person name="Cox R.J."/>
            <person name="Crous P.W."/>
            <person name="Spatafora J.W."/>
            <person name="Lail K."/>
            <person name="Amirebrahimi M."/>
            <person name="Lipzen A."/>
            <person name="Pangilinan J."/>
            <person name="Andreopoulos W."/>
            <person name="Hayes R.D."/>
            <person name="Ng V."/>
            <person name="Grigoriev I.V."/>
            <person name="Jackson S.A."/>
            <person name="Sutton T.D.S."/>
            <person name="Dobson A.D.W."/>
            <person name="Rama T."/>
        </authorList>
    </citation>
    <scope>NUCLEOTIDE SEQUENCE</scope>
    <source>
        <strain evidence="1">TS7</strain>
    </source>
</reference>
<keyword evidence="2" id="KW-1185">Reference proteome</keyword>
<dbReference type="GeneID" id="70288905"/>
<dbReference type="EMBL" id="MU251260">
    <property type="protein sequence ID" value="KAG9252897.1"/>
    <property type="molecule type" value="Genomic_DNA"/>
</dbReference>
<proteinExistence type="predicted"/>
<name>A0A9P8CN88_9HYPO</name>
<gene>
    <name evidence="1" type="ORF">F5Z01DRAFT_190095</name>
</gene>
<evidence type="ECO:0000313" key="2">
    <source>
        <dbReference type="Proteomes" id="UP000887229"/>
    </source>
</evidence>
<dbReference type="Proteomes" id="UP000887229">
    <property type="component" value="Unassembled WGS sequence"/>
</dbReference>
<dbReference type="AlphaFoldDB" id="A0A9P8CN88"/>
<evidence type="ECO:0000313" key="1">
    <source>
        <dbReference type="EMBL" id="KAG9252897.1"/>
    </source>
</evidence>
<comment type="caution">
    <text evidence="1">The sequence shown here is derived from an EMBL/GenBank/DDBJ whole genome shotgun (WGS) entry which is preliminary data.</text>
</comment>
<organism evidence="1 2">
    <name type="scientific">Emericellopsis atlantica</name>
    <dbReference type="NCBI Taxonomy" id="2614577"/>
    <lineage>
        <taxon>Eukaryota</taxon>
        <taxon>Fungi</taxon>
        <taxon>Dikarya</taxon>
        <taxon>Ascomycota</taxon>
        <taxon>Pezizomycotina</taxon>
        <taxon>Sordariomycetes</taxon>
        <taxon>Hypocreomycetidae</taxon>
        <taxon>Hypocreales</taxon>
        <taxon>Bionectriaceae</taxon>
        <taxon>Emericellopsis</taxon>
    </lineage>
</organism>
<dbReference type="OrthoDB" id="9997739at2759"/>
<sequence>MTFLTDACISTSHLRTKLFKFIVGHDRVEYYIHQSLLSYLLASFHNLVKESAPTGVTWVDVDEDIFSRFA</sequence>
<protein>
    <submittedName>
        <fullName evidence="1">Uncharacterized protein</fullName>
    </submittedName>
</protein>